<gene>
    <name evidence="1" type="primary">PTX3</name>
</gene>
<dbReference type="AlphaFoldDB" id="A0A1A8F1Y8"/>
<sequence>VQLRKRVLLQEKRAASSIYQRLSLECELDNESFVKLKHS</sequence>
<feature type="non-terminal residue" evidence="1">
    <location>
        <position position="1"/>
    </location>
</feature>
<name>A0A1A8F1Y8_9TELE</name>
<reference evidence="1" key="1">
    <citation type="submission" date="2016-05" db="EMBL/GenBank/DDBJ databases">
        <authorList>
            <person name="Lavstsen T."/>
            <person name="Jespersen J.S."/>
        </authorList>
    </citation>
    <scope>NUCLEOTIDE SEQUENCE</scope>
    <source>
        <tissue evidence="1">Brain</tissue>
    </source>
</reference>
<dbReference type="EMBL" id="HAEB01006823">
    <property type="protein sequence ID" value="SBQ53350.1"/>
    <property type="molecule type" value="Transcribed_RNA"/>
</dbReference>
<evidence type="ECO:0000313" key="1">
    <source>
        <dbReference type="EMBL" id="SBQ53350.1"/>
    </source>
</evidence>
<proteinExistence type="predicted"/>
<organism evidence="1">
    <name type="scientific">Nothobranchius korthausae</name>
    <dbReference type="NCBI Taxonomy" id="1143690"/>
    <lineage>
        <taxon>Eukaryota</taxon>
        <taxon>Metazoa</taxon>
        <taxon>Chordata</taxon>
        <taxon>Craniata</taxon>
        <taxon>Vertebrata</taxon>
        <taxon>Euteleostomi</taxon>
        <taxon>Actinopterygii</taxon>
        <taxon>Neopterygii</taxon>
        <taxon>Teleostei</taxon>
        <taxon>Neoteleostei</taxon>
        <taxon>Acanthomorphata</taxon>
        <taxon>Ovalentaria</taxon>
        <taxon>Atherinomorphae</taxon>
        <taxon>Cyprinodontiformes</taxon>
        <taxon>Nothobranchiidae</taxon>
        <taxon>Nothobranchius</taxon>
    </lineage>
</organism>
<protein>
    <submittedName>
        <fullName evidence="1">Pentraxin 3, long</fullName>
    </submittedName>
</protein>
<accession>A0A1A8F1Y8</accession>
<reference evidence="1" key="2">
    <citation type="submission" date="2016-06" db="EMBL/GenBank/DDBJ databases">
        <title>The genome of a short-lived fish provides insights into sex chromosome evolution and the genetic control of aging.</title>
        <authorList>
            <person name="Reichwald K."/>
            <person name="Felder M."/>
            <person name="Petzold A."/>
            <person name="Koch P."/>
            <person name="Groth M."/>
            <person name="Platzer M."/>
        </authorList>
    </citation>
    <scope>NUCLEOTIDE SEQUENCE</scope>
    <source>
        <tissue evidence="1">Brain</tissue>
    </source>
</reference>